<dbReference type="EMBL" id="CAJVCH010545862">
    <property type="protein sequence ID" value="CAG7828030.1"/>
    <property type="molecule type" value="Genomic_DNA"/>
</dbReference>
<proteinExistence type="predicted"/>
<name>A0A8J2PZR7_9HEXA</name>
<protein>
    <submittedName>
        <fullName evidence="1">Uncharacterized protein</fullName>
    </submittedName>
</protein>
<keyword evidence="2" id="KW-1185">Reference proteome</keyword>
<feature type="non-terminal residue" evidence="1">
    <location>
        <position position="1"/>
    </location>
</feature>
<accession>A0A8J2PZR7</accession>
<evidence type="ECO:0000313" key="1">
    <source>
        <dbReference type="EMBL" id="CAG7828030.1"/>
    </source>
</evidence>
<organism evidence="1 2">
    <name type="scientific">Allacma fusca</name>
    <dbReference type="NCBI Taxonomy" id="39272"/>
    <lineage>
        <taxon>Eukaryota</taxon>
        <taxon>Metazoa</taxon>
        <taxon>Ecdysozoa</taxon>
        <taxon>Arthropoda</taxon>
        <taxon>Hexapoda</taxon>
        <taxon>Collembola</taxon>
        <taxon>Symphypleona</taxon>
        <taxon>Sminthuridae</taxon>
        <taxon>Allacma</taxon>
    </lineage>
</organism>
<reference evidence="1" key="1">
    <citation type="submission" date="2021-06" db="EMBL/GenBank/DDBJ databases">
        <authorList>
            <person name="Hodson N. C."/>
            <person name="Mongue J. A."/>
            <person name="Jaron S. K."/>
        </authorList>
    </citation>
    <scope>NUCLEOTIDE SEQUENCE</scope>
</reference>
<gene>
    <name evidence="1" type="ORF">AFUS01_LOCUS37983</name>
</gene>
<sequence length="68" mass="8086">SDIAANYFMAIRLYGEKASDLYALCRWSLLRPQNQVFKSPLKQIFLFFNVSTLWVNCFFRFDTPQELL</sequence>
<dbReference type="Proteomes" id="UP000708208">
    <property type="component" value="Unassembled WGS sequence"/>
</dbReference>
<dbReference type="AlphaFoldDB" id="A0A8J2PZR7"/>
<evidence type="ECO:0000313" key="2">
    <source>
        <dbReference type="Proteomes" id="UP000708208"/>
    </source>
</evidence>
<comment type="caution">
    <text evidence="1">The sequence shown here is derived from an EMBL/GenBank/DDBJ whole genome shotgun (WGS) entry which is preliminary data.</text>
</comment>